<dbReference type="Pfam" id="PF01193">
    <property type="entry name" value="RNA_pol_L"/>
    <property type="match status" value="1"/>
</dbReference>
<evidence type="ECO:0000313" key="4">
    <source>
        <dbReference type="EMBL" id="WDI79204.1"/>
    </source>
</evidence>
<evidence type="ECO:0000259" key="3">
    <source>
        <dbReference type="SMART" id="SM00662"/>
    </source>
</evidence>
<dbReference type="SMART" id="SM00662">
    <property type="entry name" value="RPOLD"/>
    <property type="match status" value="1"/>
</dbReference>
<feature type="domain" description="DNA-directed RNA polymerase RpoA/D/Rpb3-type" evidence="3">
    <location>
        <begin position="22"/>
        <end position="218"/>
    </location>
</feature>
<reference evidence="4" key="1">
    <citation type="submission" date="2022-11" db="EMBL/GenBank/DDBJ databases">
        <title>Genomic comparisons reveal selection pressure and functional variation between nutritional endosymbionts of cave-adapted and epigean Hawaiian planthoppers.</title>
        <authorList>
            <person name="Gossett J.M."/>
            <person name="Porter M.L."/>
            <person name="Vasquez Y."/>
            <person name="Bennett G.M."/>
            <person name="Chong R.A."/>
        </authorList>
    </citation>
    <scope>NUCLEOTIDE SEQUENCE</scope>
    <source>
        <strain evidence="4">OPOL2</strain>
    </source>
</reference>
<dbReference type="EMBL" id="CP110500">
    <property type="protein sequence ID" value="WDI79204.1"/>
    <property type="molecule type" value="Genomic_DNA"/>
</dbReference>
<dbReference type="GO" id="GO:0046983">
    <property type="term" value="F:protein dimerization activity"/>
    <property type="evidence" value="ECO:0007669"/>
    <property type="project" value="InterPro"/>
</dbReference>
<gene>
    <name evidence="4" type="ORF">ONB67_00670</name>
</gene>
<name>A0AAX3N834_9PROT</name>
<dbReference type="InterPro" id="IPR036643">
    <property type="entry name" value="RNApol_insert_sf"/>
</dbReference>
<evidence type="ECO:0000256" key="1">
    <source>
        <dbReference type="ARBA" id="ARBA00022478"/>
    </source>
</evidence>
<dbReference type="GO" id="GO:0003899">
    <property type="term" value="F:DNA-directed RNA polymerase activity"/>
    <property type="evidence" value="ECO:0007669"/>
    <property type="project" value="InterPro"/>
</dbReference>
<accession>A0AAX3N834</accession>
<dbReference type="InterPro" id="IPR011262">
    <property type="entry name" value="DNA-dir_RNA_pol_insert"/>
</dbReference>
<dbReference type="InterPro" id="IPR011263">
    <property type="entry name" value="DNA-dir_RNA_pol_RpoA/D/Rpb3"/>
</dbReference>
<evidence type="ECO:0000313" key="5">
    <source>
        <dbReference type="Proteomes" id="UP001222373"/>
    </source>
</evidence>
<organism evidence="4 5">
    <name type="scientific">Candidatus Vidania fulgoroideorum</name>
    <dbReference type="NCBI Taxonomy" id="881286"/>
    <lineage>
        <taxon>Bacteria</taxon>
        <taxon>Pseudomonadati</taxon>
        <taxon>Pseudomonadota</taxon>
        <taxon>Betaproteobacteria</taxon>
        <taxon>Candidatus Vidania</taxon>
    </lineage>
</organism>
<dbReference type="GO" id="GO:0000428">
    <property type="term" value="C:DNA-directed RNA polymerase complex"/>
    <property type="evidence" value="ECO:0007669"/>
    <property type="project" value="UniProtKB-KW"/>
</dbReference>
<proteinExistence type="predicted"/>
<dbReference type="Proteomes" id="UP001222373">
    <property type="component" value="Chromosome"/>
</dbReference>
<dbReference type="Gene3D" id="2.170.120.12">
    <property type="entry name" value="DNA-directed RNA polymerase, insert domain"/>
    <property type="match status" value="1"/>
</dbReference>
<dbReference type="Gene3D" id="3.30.1360.10">
    <property type="entry name" value="RNA polymerase, RBP11-like subunit"/>
    <property type="match status" value="1"/>
</dbReference>
<dbReference type="GO" id="GO:0006351">
    <property type="term" value="P:DNA-templated transcription"/>
    <property type="evidence" value="ECO:0007669"/>
    <property type="project" value="InterPro"/>
</dbReference>
<dbReference type="InterPro" id="IPR036603">
    <property type="entry name" value="RBP11-like"/>
</dbReference>
<dbReference type="SUPFAM" id="SSF55257">
    <property type="entry name" value="RBP11-like subunits of RNA polymerase"/>
    <property type="match status" value="1"/>
</dbReference>
<keyword evidence="2" id="KW-0804">Transcription</keyword>
<dbReference type="AlphaFoldDB" id="A0AAX3N834"/>
<keyword evidence="1" id="KW-0240">DNA-directed RNA polymerase</keyword>
<dbReference type="SUPFAM" id="SSF56553">
    <property type="entry name" value="Insert subdomain of RNA polymerase alpha subunit"/>
    <property type="match status" value="1"/>
</dbReference>
<sequence>MTYFYSFLNSNLNKEKKISKNLSEFKIKYLHKGTGEAIGNLIRRTLFYCIEGYAIEKIFFKNLNEFSYLPGLNKDLTEIILSIKNIYLKLKKYRKMKIKFSFKGPKIFYAKDISNKFCSVINGKKEIFKFKDKKRIKFYFKIGKGIGYNNVRENYNNNNEILVDSYYCPIKKVYFKTKNKKYYENLYIGIKTNLTISPKKAFKKSLNIIRKSFFFKKKGLYKKNFLIIKKKLFTKKTINIFLKKNIFFYGDITNKFLKKNFSKSEKKNILKILNK</sequence>
<dbReference type="Pfam" id="PF01000">
    <property type="entry name" value="RNA_pol_A_bac"/>
    <property type="match status" value="1"/>
</dbReference>
<protein>
    <recommendedName>
        <fullName evidence="3">DNA-directed RNA polymerase RpoA/D/Rpb3-type domain-containing protein</fullName>
    </recommendedName>
</protein>
<evidence type="ECO:0000256" key="2">
    <source>
        <dbReference type="ARBA" id="ARBA00023163"/>
    </source>
</evidence>